<dbReference type="GO" id="GO:0006508">
    <property type="term" value="P:proteolysis"/>
    <property type="evidence" value="ECO:0007669"/>
    <property type="project" value="UniProtKB-KW"/>
</dbReference>
<dbReference type="Pfam" id="PF00112">
    <property type="entry name" value="Peptidase_C1"/>
    <property type="match status" value="1"/>
</dbReference>
<feature type="domain" description="Peptidase C1A papain C-terminal" evidence="2">
    <location>
        <begin position="180"/>
        <end position="402"/>
    </location>
</feature>
<dbReference type="OrthoDB" id="3648721at2"/>
<dbReference type="SUPFAM" id="SSF55383">
    <property type="entry name" value="Copper amine oxidase, domain N"/>
    <property type="match status" value="1"/>
</dbReference>
<dbReference type="InterPro" id="IPR038765">
    <property type="entry name" value="Papain-like_cys_pep_sf"/>
</dbReference>
<keyword evidence="3" id="KW-0378">Hydrolase</keyword>
<dbReference type="EMBL" id="FMXR01000005">
    <property type="protein sequence ID" value="SDB05580.1"/>
    <property type="molecule type" value="Genomic_DNA"/>
</dbReference>
<dbReference type="InterPro" id="IPR036582">
    <property type="entry name" value="Mao_N_sf"/>
</dbReference>
<reference evidence="3 4" key="1">
    <citation type="submission" date="2016-10" db="EMBL/GenBank/DDBJ databases">
        <authorList>
            <person name="de Groot N.N."/>
        </authorList>
    </citation>
    <scope>NUCLEOTIDE SEQUENCE [LARGE SCALE GENOMIC DNA]</scope>
    <source>
        <strain evidence="3 4">DSM 3217</strain>
    </source>
</reference>
<sequence>MIMKKTRRFIVLGIVALAIVYIQYNHLYEKAFQLQKDEEIVAESKSYWHSIMAAYANEQDLTLSIDKENYTSADGLYVSEELEVMMPVDMLRECFACSAHIYNKKKLVVDKGTTTFTVKLQADSYCVNGENHEAEHVLEKKQDTYYVSTAVLSEVFGYTYKWDAKNNMATIVSGDNEIEFPKTYDLREEGRTGEILNQGAYGTCWAFAALSSMESILLPENSQQFSVDHMSISNSFSSNQYDGGDYTMGMAYLTAWQGPVLEEDDPYGDGKSEDSLEAVYHVQEIQLITDKDYDAIKQAVMLYGGVQTSIYNSMTNGYSSNAQYSYYNKSYYYNGDARPNHDIVIVGWDDDYSKENFVSTPEGDGAFICQNSWGKSFGDDGFFYVSYYDTNIGNNNVVYTGIEAVDNYDSIYQSDLCGWVGQIGYGSDSVYGANIYTAKEDESLSAVGFYVTSEDTDYEVYAVQDYENTDSLDDAILLASGNKKNSGYYTVDFSQKLHLEKGHQFAVMIKISAPDNDHPLAIEYRADNFSQDAIITDGEGYISISGKDWVSVEETYSCNLCIKAYTDK</sequence>
<dbReference type="STRING" id="1732.SAMN02910417_00369"/>
<dbReference type="Pfam" id="PF18560">
    <property type="entry name" value="Lectin_like"/>
    <property type="match status" value="1"/>
</dbReference>
<keyword evidence="4" id="KW-1185">Reference proteome</keyword>
<dbReference type="Proteomes" id="UP000199228">
    <property type="component" value="Unassembled WGS sequence"/>
</dbReference>
<dbReference type="InterPro" id="IPR013128">
    <property type="entry name" value="Peptidase_C1A"/>
</dbReference>
<keyword evidence="3" id="KW-0645">Protease</keyword>
<dbReference type="InterPro" id="IPR000169">
    <property type="entry name" value="Pept_cys_AS"/>
</dbReference>
<dbReference type="Pfam" id="PF07833">
    <property type="entry name" value="Cu_amine_oxidN1"/>
    <property type="match status" value="1"/>
</dbReference>
<dbReference type="Gene3D" id="3.90.70.10">
    <property type="entry name" value="Cysteine proteinases"/>
    <property type="match status" value="1"/>
</dbReference>
<dbReference type="InterPro" id="IPR012854">
    <property type="entry name" value="Cu_amine_oxidase-like_N"/>
</dbReference>
<gene>
    <name evidence="3" type="ORF">SAMN02910417_00369</name>
</gene>
<accession>A0A1G6ABB2</accession>
<evidence type="ECO:0000313" key="4">
    <source>
        <dbReference type="Proteomes" id="UP000199228"/>
    </source>
</evidence>
<name>A0A1G6ABB2_EUBOX</name>
<dbReference type="AlphaFoldDB" id="A0A1G6ABB2"/>
<evidence type="ECO:0000256" key="1">
    <source>
        <dbReference type="ARBA" id="ARBA00008455"/>
    </source>
</evidence>
<organism evidence="3 4">
    <name type="scientific">Eubacterium oxidoreducens</name>
    <dbReference type="NCBI Taxonomy" id="1732"/>
    <lineage>
        <taxon>Bacteria</taxon>
        <taxon>Bacillati</taxon>
        <taxon>Bacillota</taxon>
        <taxon>Clostridia</taxon>
        <taxon>Eubacteriales</taxon>
        <taxon>Eubacteriaceae</taxon>
        <taxon>Eubacterium</taxon>
    </lineage>
</organism>
<dbReference type="PANTHER" id="PTHR12411">
    <property type="entry name" value="CYSTEINE PROTEASE FAMILY C1-RELATED"/>
    <property type="match status" value="1"/>
</dbReference>
<dbReference type="InterPro" id="IPR000668">
    <property type="entry name" value="Peptidase_C1A_C"/>
</dbReference>
<dbReference type="SMART" id="SM00645">
    <property type="entry name" value="Pept_C1"/>
    <property type="match status" value="1"/>
</dbReference>
<evidence type="ECO:0000259" key="2">
    <source>
        <dbReference type="SMART" id="SM00645"/>
    </source>
</evidence>
<comment type="similarity">
    <text evidence="1">Belongs to the peptidase C1 family.</text>
</comment>
<protein>
    <submittedName>
        <fullName evidence="3">Cysteine protease, C1A family</fullName>
    </submittedName>
</protein>
<dbReference type="InterPro" id="IPR040528">
    <property type="entry name" value="Lectin-like"/>
</dbReference>
<evidence type="ECO:0000313" key="3">
    <source>
        <dbReference type="EMBL" id="SDB05580.1"/>
    </source>
</evidence>
<dbReference type="SUPFAM" id="SSF54001">
    <property type="entry name" value="Cysteine proteinases"/>
    <property type="match status" value="1"/>
</dbReference>
<dbReference type="CDD" id="cd02619">
    <property type="entry name" value="Peptidase_C1"/>
    <property type="match status" value="1"/>
</dbReference>
<dbReference type="PROSITE" id="PS00139">
    <property type="entry name" value="THIOL_PROTEASE_CYS"/>
    <property type="match status" value="1"/>
</dbReference>
<dbReference type="GO" id="GO:0008234">
    <property type="term" value="F:cysteine-type peptidase activity"/>
    <property type="evidence" value="ECO:0007669"/>
    <property type="project" value="InterPro"/>
</dbReference>
<proteinExistence type="inferred from homology"/>